<comment type="similarity">
    <text evidence="1">Belongs to the sulfatase family.</text>
</comment>
<evidence type="ECO:0000259" key="4">
    <source>
        <dbReference type="Pfam" id="PF00884"/>
    </source>
</evidence>
<dbReference type="Gene3D" id="3.30.1120.10">
    <property type="match status" value="1"/>
</dbReference>
<feature type="signal peptide" evidence="3">
    <location>
        <begin position="1"/>
        <end position="23"/>
    </location>
</feature>
<dbReference type="PANTHER" id="PTHR42693:SF53">
    <property type="entry name" value="ENDO-4-O-SULFATASE"/>
    <property type="match status" value="1"/>
</dbReference>
<keyword evidence="6" id="KW-1185">Reference proteome</keyword>
<dbReference type="InterPro" id="IPR050738">
    <property type="entry name" value="Sulfatase"/>
</dbReference>
<organism evidence="5 6">
    <name type="scientific">Pontiella sulfatireligans</name>
    <dbReference type="NCBI Taxonomy" id="2750658"/>
    <lineage>
        <taxon>Bacteria</taxon>
        <taxon>Pseudomonadati</taxon>
        <taxon>Kiritimatiellota</taxon>
        <taxon>Kiritimatiellia</taxon>
        <taxon>Kiritimatiellales</taxon>
        <taxon>Pontiellaceae</taxon>
        <taxon>Pontiella</taxon>
    </lineage>
</organism>
<dbReference type="AlphaFoldDB" id="A0A6C2UFL0"/>
<accession>A0A6C2UFL0</accession>
<dbReference type="GO" id="GO:0004065">
    <property type="term" value="F:arylsulfatase activity"/>
    <property type="evidence" value="ECO:0007669"/>
    <property type="project" value="TreeGrafter"/>
</dbReference>
<dbReference type="Gene3D" id="3.40.720.10">
    <property type="entry name" value="Alkaline Phosphatase, subunit A"/>
    <property type="match status" value="1"/>
</dbReference>
<dbReference type="EMBL" id="CAAHFH010000001">
    <property type="protein sequence ID" value="VGO18174.1"/>
    <property type="molecule type" value="Genomic_DNA"/>
</dbReference>
<feature type="chain" id="PRO_5028858820" evidence="3">
    <location>
        <begin position="24"/>
        <end position="517"/>
    </location>
</feature>
<dbReference type="PANTHER" id="PTHR42693">
    <property type="entry name" value="ARYLSULFATASE FAMILY MEMBER"/>
    <property type="match status" value="1"/>
</dbReference>
<keyword evidence="2" id="KW-0378">Hydrolase</keyword>
<name>A0A6C2UFL0_9BACT</name>
<dbReference type="Pfam" id="PF00884">
    <property type="entry name" value="Sulfatase"/>
    <property type="match status" value="1"/>
</dbReference>
<dbReference type="RefSeq" id="WP_136059686.1">
    <property type="nucleotide sequence ID" value="NZ_CAAHFH010000001.1"/>
</dbReference>
<reference evidence="5 6" key="1">
    <citation type="submission" date="2019-04" db="EMBL/GenBank/DDBJ databases">
        <authorList>
            <person name="Van Vliet M D."/>
        </authorList>
    </citation>
    <scope>NUCLEOTIDE SEQUENCE [LARGE SCALE GENOMIC DNA]</scope>
    <source>
        <strain evidence="5 6">F21</strain>
    </source>
</reference>
<dbReference type="InterPro" id="IPR000917">
    <property type="entry name" value="Sulfatase_N"/>
</dbReference>
<evidence type="ECO:0000256" key="1">
    <source>
        <dbReference type="ARBA" id="ARBA00008779"/>
    </source>
</evidence>
<dbReference type="Proteomes" id="UP000346198">
    <property type="component" value="Unassembled WGS sequence"/>
</dbReference>
<feature type="domain" description="Sulfatase N-terminal" evidence="4">
    <location>
        <begin position="31"/>
        <end position="401"/>
    </location>
</feature>
<sequence length="517" mass="58811">MKRRNYMKLSAVAMASPMFGAKAIAAKHKQPNLLFIFPDQMRREAMGFWQKGKFKGALKTASDPVITPTLDRLAQDSVVFTQAVSTCPVCSPHRAMLMSGMYPWQNGVVNNCREDRKDHLRHDIDCFTDVLAQSGYDTCYVGKTHWERNDPLFDENQNYVGTAEAPGGHHFNPYDTYIPPGRGRHGVDYWFQCVKDVHKDPRVYSNRPERIDGKADGVQHRPKIYSPKLEADVITDYLKNNQGQREAGKPFSIIWAPNPPHNPYASEKDCDEIAYREFYKDKHSDELLIRPNVVESDAENLAKAKKSVPFYFANITGVDKQLGRVFQALEQSGEADNTIVVFTADHGEMMGSHNKFGKLVIYEEAFCVPFMIKYPGKTKGTLEDLMITPVDIMPTVLGMLGLKKRIPSTVKGKNYSREIITGDWSKTAKPKSAHFLGYNNKFKGLRTDRYSFQIDEKGEQLLFDNEKDPYQMKALQLSDIPKADTDFIVSELGTWLKSSNDPWFREQKFAGVIQYPA</sequence>
<evidence type="ECO:0000313" key="6">
    <source>
        <dbReference type="Proteomes" id="UP000346198"/>
    </source>
</evidence>
<gene>
    <name evidence="5" type="ORF">SCARR_00225</name>
</gene>
<evidence type="ECO:0000256" key="3">
    <source>
        <dbReference type="SAM" id="SignalP"/>
    </source>
</evidence>
<keyword evidence="3" id="KW-0732">Signal</keyword>
<evidence type="ECO:0000256" key="2">
    <source>
        <dbReference type="ARBA" id="ARBA00022801"/>
    </source>
</evidence>
<protein>
    <submittedName>
        <fullName evidence="5">Arylsulfatase</fullName>
    </submittedName>
</protein>
<proteinExistence type="inferred from homology"/>
<dbReference type="CDD" id="cd16034">
    <property type="entry name" value="sulfatase_like"/>
    <property type="match status" value="1"/>
</dbReference>
<dbReference type="InterPro" id="IPR017850">
    <property type="entry name" value="Alkaline_phosphatase_core_sf"/>
</dbReference>
<dbReference type="SUPFAM" id="SSF53649">
    <property type="entry name" value="Alkaline phosphatase-like"/>
    <property type="match status" value="1"/>
</dbReference>
<evidence type="ECO:0000313" key="5">
    <source>
        <dbReference type="EMBL" id="VGO18174.1"/>
    </source>
</evidence>